<dbReference type="RefSeq" id="WP_349231485.1">
    <property type="nucleotide sequence ID" value="NZ_JBBMFK010000009.1"/>
</dbReference>
<keyword evidence="4" id="KW-1185">Reference proteome</keyword>
<name>A0ABV1E793_9FIRM</name>
<keyword evidence="1" id="KW-0560">Oxidoreductase</keyword>
<dbReference type="CDD" id="cd19078">
    <property type="entry name" value="AKR_AKR13C1_2"/>
    <property type="match status" value="1"/>
</dbReference>
<dbReference type="EMBL" id="JBBMFK010000009">
    <property type="protein sequence ID" value="MEQ2443182.1"/>
    <property type="molecule type" value="Genomic_DNA"/>
</dbReference>
<feature type="domain" description="NADP-dependent oxidoreductase" evidence="2">
    <location>
        <begin position="15"/>
        <end position="315"/>
    </location>
</feature>
<dbReference type="Pfam" id="PF00248">
    <property type="entry name" value="Aldo_ket_red"/>
    <property type="match status" value="1"/>
</dbReference>
<evidence type="ECO:0000259" key="2">
    <source>
        <dbReference type="Pfam" id="PF00248"/>
    </source>
</evidence>
<dbReference type="InterPro" id="IPR050791">
    <property type="entry name" value="Aldo-Keto_reductase"/>
</dbReference>
<reference evidence="3 4" key="1">
    <citation type="submission" date="2024-03" db="EMBL/GenBank/DDBJ databases">
        <title>Human intestinal bacterial collection.</title>
        <authorList>
            <person name="Pauvert C."/>
            <person name="Hitch T.C.A."/>
            <person name="Clavel T."/>
        </authorList>
    </citation>
    <scope>NUCLEOTIDE SEQUENCE [LARGE SCALE GENOMIC DNA]</scope>
    <source>
        <strain evidence="3 4">CLA-AP-H29</strain>
    </source>
</reference>
<dbReference type="InterPro" id="IPR036812">
    <property type="entry name" value="NAD(P)_OxRdtase_dom_sf"/>
</dbReference>
<evidence type="ECO:0000313" key="3">
    <source>
        <dbReference type="EMBL" id="MEQ2443182.1"/>
    </source>
</evidence>
<dbReference type="InterPro" id="IPR023210">
    <property type="entry name" value="NADP_OxRdtase_dom"/>
</dbReference>
<evidence type="ECO:0000313" key="4">
    <source>
        <dbReference type="Proteomes" id="UP001464378"/>
    </source>
</evidence>
<organism evidence="3 4">
    <name type="scientific">Pseudoflavonifractor intestinihominis</name>
    <dbReference type="NCBI Taxonomy" id="3133171"/>
    <lineage>
        <taxon>Bacteria</taxon>
        <taxon>Bacillati</taxon>
        <taxon>Bacillota</taxon>
        <taxon>Clostridia</taxon>
        <taxon>Eubacteriales</taxon>
        <taxon>Oscillospiraceae</taxon>
        <taxon>Pseudoflavonifractor</taxon>
    </lineage>
</organism>
<comment type="caution">
    <text evidence="3">The sequence shown here is derived from an EMBL/GenBank/DDBJ whole genome shotgun (WGS) entry which is preliminary data.</text>
</comment>
<evidence type="ECO:0000256" key="1">
    <source>
        <dbReference type="ARBA" id="ARBA00023002"/>
    </source>
</evidence>
<protein>
    <submittedName>
        <fullName evidence="3">Aldo/keto reductase</fullName>
    </submittedName>
</protein>
<dbReference type="PANTHER" id="PTHR43625:SF77">
    <property type="entry name" value="ALDO-KETO REDUCTASE"/>
    <property type="match status" value="1"/>
</dbReference>
<proteinExistence type="predicted"/>
<sequence>MNSRTLGADLNVSAIGLGCMGFSHAYGPPTEDDEAIQAIRTAFDMGYTMFDTAETYGTAEDPHHNEKLVGEALKDVRSQVQIVTKFGIRFDKTSKAVNKPLIPDARPETIRASVEGSLRRLQTDHIDLYFQHRVDPKVEPEAVAQVMADLIREGKITHWGISEVSEDYLRRAHRVCPVTAVQNRYSMMARWHESLFPVLEELNVGFVAFSPMANGLLTGAYGKGEQFDPKLDYRSAMPQFTQEAAKKNQELLYLLQGLAVQRNATPAQISLAWMLCKKPWIVPIPGSRKTERMQENAGAADIVLTNEEVAAIDQALSSIPMSAVFGGTEVVSRETK</sequence>
<accession>A0ABV1E793</accession>
<dbReference type="Proteomes" id="UP001464378">
    <property type="component" value="Unassembled WGS sequence"/>
</dbReference>
<dbReference type="Gene3D" id="3.20.20.100">
    <property type="entry name" value="NADP-dependent oxidoreductase domain"/>
    <property type="match status" value="1"/>
</dbReference>
<dbReference type="PANTHER" id="PTHR43625">
    <property type="entry name" value="AFLATOXIN B1 ALDEHYDE REDUCTASE"/>
    <property type="match status" value="1"/>
</dbReference>
<dbReference type="SUPFAM" id="SSF51430">
    <property type="entry name" value="NAD(P)-linked oxidoreductase"/>
    <property type="match status" value="1"/>
</dbReference>
<gene>
    <name evidence="3" type="ORF">WMO64_06835</name>
</gene>